<gene>
    <name evidence="2" type="ORF">K435DRAFT_836633</name>
</gene>
<feature type="transmembrane region" description="Helical" evidence="1">
    <location>
        <begin position="103"/>
        <end position="129"/>
    </location>
</feature>
<dbReference type="EMBL" id="ML179081">
    <property type="protein sequence ID" value="THV02060.1"/>
    <property type="molecule type" value="Genomic_DNA"/>
</dbReference>
<keyword evidence="1" id="KW-1133">Transmembrane helix</keyword>
<feature type="transmembrane region" description="Helical" evidence="1">
    <location>
        <begin position="35"/>
        <end position="58"/>
    </location>
</feature>
<keyword evidence="1" id="KW-0812">Transmembrane</keyword>
<feature type="transmembrane region" description="Helical" evidence="1">
    <location>
        <begin position="183"/>
        <end position="206"/>
    </location>
</feature>
<evidence type="ECO:0000313" key="2">
    <source>
        <dbReference type="EMBL" id="THV02060.1"/>
    </source>
</evidence>
<keyword evidence="1" id="KW-0472">Membrane</keyword>
<organism evidence="2 3">
    <name type="scientific">Dendrothele bispora (strain CBS 962.96)</name>
    <dbReference type="NCBI Taxonomy" id="1314807"/>
    <lineage>
        <taxon>Eukaryota</taxon>
        <taxon>Fungi</taxon>
        <taxon>Dikarya</taxon>
        <taxon>Basidiomycota</taxon>
        <taxon>Agaricomycotina</taxon>
        <taxon>Agaricomycetes</taxon>
        <taxon>Agaricomycetidae</taxon>
        <taxon>Agaricales</taxon>
        <taxon>Agaricales incertae sedis</taxon>
        <taxon>Dendrothele</taxon>
    </lineage>
</organism>
<evidence type="ECO:0000313" key="3">
    <source>
        <dbReference type="Proteomes" id="UP000297245"/>
    </source>
</evidence>
<proteinExistence type="predicted"/>
<name>A0A4S8MHB0_DENBC</name>
<feature type="transmembrane region" description="Helical" evidence="1">
    <location>
        <begin position="6"/>
        <end position="23"/>
    </location>
</feature>
<dbReference type="Proteomes" id="UP000297245">
    <property type="component" value="Unassembled WGS sequence"/>
</dbReference>
<evidence type="ECO:0000256" key="1">
    <source>
        <dbReference type="SAM" id="Phobius"/>
    </source>
</evidence>
<keyword evidence="3" id="KW-1185">Reference proteome</keyword>
<accession>A0A4S8MHB0</accession>
<sequence>MKTWFCLMLSSIVYCISFLLLAGHQGGSSPPFALCIFQAGLIYAAPPGVAASGFAFVIELYMRLSSSLTMTEMSHRKITAYGISHQPLVERIPSGMYCHVNAFVPTTVTGITVGTLMVAMLLLEGYYLWKRRSGFQSLRARGSDSLFTYKLLVRVAVFTLGGLMAILVTVLMNSETSSSGSALTLNLLAILPLVVAILFGAQTDYLKVYIFWKKKRPPPQIALQRLDPKPQIVNPELEV</sequence>
<dbReference type="AlphaFoldDB" id="A0A4S8MHB0"/>
<dbReference type="OrthoDB" id="3051530at2759"/>
<reference evidence="2 3" key="1">
    <citation type="journal article" date="2019" name="Nat. Ecol. Evol.">
        <title>Megaphylogeny resolves global patterns of mushroom evolution.</title>
        <authorList>
            <person name="Varga T."/>
            <person name="Krizsan K."/>
            <person name="Foldi C."/>
            <person name="Dima B."/>
            <person name="Sanchez-Garcia M."/>
            <person name="Sanchez-Ramirez S."/>
            <person name="Szollosi G.J."/>
            <person name="Szarkandi J.G."/>
            <person name="Papp V."/>
            <person name="Albert L."/>
            <person name="Andreopoulos W."/>
            <person name="Angelini C."/>
            <person name="Antonin V."/>
            <person name="Barry K.W."/>
            <person name="Bougher N.L."/>
            <person name="Buchanan P."/>
            <person name="Buyck B."/>
            <person name="Bense V."/>
            <person name="Catcheside P."/>
            <person name="Chovatia M."/>
            <person name="Cooper J."/>
            <person name="Damon W."/>
            <person name="Desjardin D."/>
            <person name="Finy P."/>
            <person name="Geml J."/>
            <person name="Haridas S."/>
            <person name="Hughes K."/>
            <person name="Justo A."/>
            <person name="Karasinski D."/>
            <person name="Kautmanova I."/>
            <person name="Kiss B."/>
            <person name="Kocsube S."/>
            <person name="Kotiranta H."/>
            <person name="LaButti K.M."/>
            <person name="Lechner B.E."/>
            <person name="Liimatainen K."/>
            <person name="Lipzen A."/>
            <person name="Lukacs Z."/>
            <person name="Mihaltcheva S."/>
            <person name="Morgado L.N."/>
            <person name="Niskanen T."/>
            <person name="Noordeloos M.E."/>
            <person name="Ohm R.A."/>
            <person name="Ortiz-Santana B."/>
            <person name="Ovrebo C."/>
            <person name="Racz N."/>
            <person name="Riley R."/>
            <person name="Savchenko A."/>
            <person name="Shiryaev A."/>
            <person name="Soop K."/>
            <person name="Spirin V."/>
            <person name="Szebenyi C."/>
            <person name="Tomsovsky M."/>
            <person name="Tulloss R.E."/>
            <person name="Uehling J."/>
            <person name="Grigoriev I.V."/>
            <person name="Vagvolgyi C."/>
            <person name="Papp T."/>
            <person name="Martin F.M."/>
            <person name="Miettinen O."/>
            <person name="Hibbett D.S."/>
            <person name="Nagy L.G."/>
        </authorList>
    </citation>
    <scope>NUCLEOTIDE SEQUENCE [LARGE SCALE GENOMIC DNA]</scope>
    <source>
        <strain evidence="2 3">CBS 962.96</strain>
    </source>
</reference>
<protein>
    <submittedName>
        <fullName evidence="2">Uncharacterized protein</fullName>
    </submittedName>
</protein>
<feature type="transmembrane region" description="Helical" evidence="1">
    <location>
        <begin position="151"/>
        <end position="171"/>
    </location>
</feature>